<evidence type="ECO:0000313" key="3">
    <source>
        <dbReference type="EMBL" id="TQV86432.1"/>
    </source>
</evidence>
<dbReference type="RefSeq" id="WP_142932355.1">
    <property type="nucleotide sequence ID" value="NZ_ML660166.1"/>
</dbReference>
<dbReference type="InterPro" id="IPR050325">
    <property type="entry name" value="Prot/Nucl_acid_deglycase"/>
</dbReference>
<dbReference type="PANTHER" id="PTHR48094">
    <property type="entry name" value="PROTEIN/NUCLEIC ACID DEGLYCASE DJ-1-RELATED"/>
    <property type="match status" value="1"/>
</dbReference>
<proteinExistence type="predicted"/>
<dbReference type="EMBL" id="VIKS01000010">
    <property type="protein sequence ID" value="TQV86432.1"/>
    <property type="molecule type" value="Genomic_DNA"/>
</dbReference>
<sequence>MAKVLVPIADGSEEIELVTIVDVLRRAEVEVSVASVMQTRTITASRGVCIVADCAIEDCVGQNWDLIAIPGGIPGAEHLSQSECLTEILHEQFEKQRWIAAICAAPAVVLGRQQLIQSKNATCHPAFQEELGGQVKTVSKQRVMIDGKLITSQAPGTAMEFALTLVECLFGKSKRDEIAAPMVT</sequence>
<keyword evidence="1" id="KW-0677">Repeat</keyword>
<dbReference type="GO" id="GO:0005737">
    <property type="term" value="C:cytoplasm"/>
    <property type="evidence" value="ECO:0007669"/>
    <property type="project" value="TreeGrafter"/>
</dbReference>
<reference evidence="3 4" key="1">
    <citation type="submission" date="2019-07" db="EMBL/GenBank/DDBJ databases">
        <title>Draft genome for Aliikangiella sp. M105.</title>
        <authorList>
            <person name="Wang G."/>
        </authorList>
    </citation>
    <scope>NUCLEOTIDE SEQUENCE [LARGE SCALE GENOMIC DNA]</scope>
    <source>
        <strain evidence="3 4">M105</strain>
    </source>
</reference>
<feature type="domain" description="DJ-1/PfpI" evidence="2">
    <location>
        <begin position="2"/>
        <end position="167"/>
    </location>
</feature>
<dbReference type="GO" id="GO:1903189">
    <property type="term" value="P:glyoxal metabolic process"/>
    <property type="evidence" value="ECO:0007669"/>
    <property type="project" value="TreeGrafter"/>
</dbReference>
<accession>A0A545UAD8</accession>
<dbReference type="CDD" id="cd03135">
    <property type="entry name" value="GATase1_DJ-1"/>
    <property type="match status" value="1"/>
</dbReference>
<dbReference type="InterPro" id="IPR002818">
    <property type="entry name" value="DJ-1/PfpI"/>
</dbReference>
<keyword evidence="4" id="KW-1185">Reference proteome</keyword>
<dbReference type="Pfam" id="PF01965">
    <property type="entry name" value="DJ-1_PfpI"/>
    <property type="match status" value="1"/>
</dbReference>
<name>A0A545UAD8_9GAMM</name>
<comment type="caution">
    <text evidence="3">The sequence shown here is derived from an EMBL/GenBank/DDBJ whole genome shotgun (WGS) entry which is preliminary data.</text>
</comment>
<dbReference type="FunFam" id="3.40.50.880:FF:000015">
    <property type="entry name" value="Protein DJ-1 homolog C"/>
    <property type="match status" value="1"/>
</dbReference>
<evidence type="ECO:0000313" key="4">
    <source>
        <dbReference type="Proteomes" id="UP000315439"/>
    </source>
</evidence>
<dbReference type="OrthoDB" id="9803764at2"/>
<gene>
    <name evidence="3" type="ORF">FLL46_16060</name>
</gene>
<protein>
    <submittedName>
        <fullName evidence="3">DJ-1/PfpI family protein</fullName>
    </submittedName>
</protein>
<dbReference type="Proteomes" id="UP000315439">
    <property type="component" value="Unassembled WGS sequence"/>
</dbReference>
<dbReference type="InterPro" id="IPR029062">
    <property type="entry name" value="Class_I_gatase-like"/>
</dbReference>
<evidence type="ECO:0000256" key="1">
    <source>
        <dbReference type="ARBA" id="ARBA00022737"/>
    </source>
</evidence>
<dbReference type="PANTHER" id="PTHR48094:SF12">
    <property type="entry name" value="PARKINSON DISEASE PROTEIN 7 HOMOLOG"/>
    <property type="match status" value="1"/>
</dbReference>
<dbReference type="NCBIfam" id="TIGR01383">
    <property type="entry name" value="not_thiJ"/>
    <property type="match status" value="1"/>
</dbReference>
<dbReference type="SUPFAM" id="SSF52317">
    <property type="entry name" value="Class I glutamine amidotransferase-like"/>
    <property type="match status" value="1"/>
</dbReference>
<evidence type="ECO:0000259" key="2">
    <source>
        <dbReference type="Pfam" id="PF01965"/>
    </source>
</evidence>
<organism evidence="3 4">
    <name type="scientific">Aliikangiella coralliicola</name>
    <dbReference type="NCBI Taxonomy" id="2592383"/>
    <lineage>
        <taxon>Bacteria</taxon>
        <taxon>Pseudomonadati</taxon>
        <taxon>Pseudomonadota</taxon>
        <taxon>Gammaproteobacteria</taxon>
        <taxon>Oceanospirillales</taxon>
        <taxon>Pleioneaceae</taxon>
        <taxon>Aliikangiella</taxon>
    </lineage>
</organism>
<dbReference type="AlphaFoldDB" id="A0A545UAD8"/>
<dbReference type="Gene3D" id="3.40.50.880">
    <property type="match status" value="1"/>
</dbReference>
<dbReference type="InterPro" id="IPR006287">
    <property type="entry name" value="DJ-1"/>
</dbReference>